<dbReference type="Gene3D" id="1.10.3720.10">
    <property type="entry name" value="MetI-like"/>
    <property type="match status" value="1"/>
</dbReference>
<reference evidence="10" key="1">
    <citation type="submission" date="2020-12" db="EMBL/GenBank/DDBJ databases">
        <title>Leucobacter sp. CAS1, isolated from Chromium sludge.</title>
        <authorList>
            <person name="Xu Z."/>
        </authorList>
    </citation>
    <scope>NUCLEOTIDE SEQUENCE</scope>
    <source>
        <strain evidence="10">CSA1</strain>
    </source>
</reference>
<dbReference type="Proteomes" id="UP000608530">
    <property type="component" value="Unassembled WGS sequence"/>
</dbReference>
<accession>A0A934Q844</accession>
<dbReference type="GO" id="GO:0043190">
    <property type="term" value="C:ATP-binding cassette (ABC) transporter complex"/>
    <property type="evidence" value="ECO:0007669"/>
    <property type="project" value="InterPro"/>
</dbReference>
<evidence type="ECO:0000256" key="1">
    <source>
        <dbReference type="ARBA" id="ARBA00004651"/>
    </source>
</evidence>
<keyword evidence="2 8" id="KW-0813">Transport</keyword>
<proteinExistence type="inferred from homology"/>
<dbReference type="InterPro" id="IPR043429">
    <property type="entry name" value="ArtM/GltK/GlnP/TcyL/YhdX-like"/>
</dbReference>
<evidence type="ECO:0000313" key="10">
    <source>
        <dbReference type="EMBL" id="MBK0419561.1"/>
    </source>
</evidence>
<dbReference type="EMBL" id="JAEHOH010000014">
    <property type="protein sequence ID" value="MBK0419561.1"/>
    <property type="molecule type" value="Genomic_DNA"/>
</dbReference>
<sequence>MHAAASIPARGPDPARQSPIPARYPERWIGAVVALAVTAYIVGAFALSPQIHWDQVSHFLTFPTIIRGMWLTIVLTVVSQLLGTVGGVLLAVMRLSENPVLNSISWFYIWLFRGTPVLIQIIFWFNLALVFPTLGIGIPFTDLGFSVPTNQVITAFTAAVLALGLNEAAYMAEIVRGGILSVDPGQGEAASSIGMTRRKAMARVILPQAVRTILPPWGNEFIGMLKSTSLVSVIATAELLTSAQQIYARNFFTIELLLVASFWYLVMTTIATVLQSMLEKRFEVSLKVRPETMARRLLNRATAGRRTRLVTLPRETGARP</sequence>
<evidence type="ECO:0000256" key="5">
    <source>
        <dbReference type="ARBA" id="ARBA00022970"/>
    </source>
</evidence>
<organism evidence="10 11">
    <name type="scientific">Leucobacter chromiisoli</name>
    <dbReference type="NCBI Taxonomy" id="2796471"/>
    <lineage>
        <taxon>Bacteria</taxon>
        <taxon>Bacillati</taxon>
        <taxon>Actinomycetota</taxon>
        <taxon>Actinomycetes</taxon>
        <taxon>Micrococcales</taxon>
        <taxon>Microbacteriaceae</taxon>
        <taxon>Leucobacter</taxon>
    </lineage>
</organism>
<dbReference type="Pfam" id="PF00528">
    <property type="entry name" value="BPD_transp_1"/>
    <property type="match status" value="1"/>
</dbReference>
<keyword evidence="7 8" id="KW-0472">Membrane</keyword>
<gene>
    <name evidence="10" type="ORF">JD276_10995</name>
</gene>
<feature type="transmembrane region" description="Helical" evidence="8">
    <location>
        <begin position="151"/>
        <end position="170"/>
    </location>
</feature>
<feature type="transmembrane region" description="Helical" evidence="8">
    <location>
        <begin position="68"/>
        <end position="93"/>
    </location>
</feature>
<feature type="domain" description="ABC transmembrane type-1" evidence="9">
    <location>
        <begin position="69"/>
        <end position="275"/>
    </location>
</feature>
<evidence type="ECO:0000256" key="8">
    <source>
        <dbReference type="RuleBase" id="RU363032"/>
    </source>
</evidence>
<protein>
    <submittedName>
        <fullName evidence="10">Amino acid ABC transporter permease</fullName>
    </submittedName>
</protein>
<comment type="subcellular location">
    <subcellularLocation>
        <location evidence="1 8">Cell membrane</location>
        <topology evidence="1 8">Multi-pass membrane protein</topology>
    </subcellularLocation>
</comment>
<dbReference type="GO" id="GO:0006865">
    <property type="term" value="P:amino acid transport"/>
    <property type="evidence" value="ECO:0007669"/>
    <property type="project" value="UniProtKB-KW"/>
</dbReference>
<dbReference type="PANTHER" id="PTHR30614">
    <property type="entry name" value="MEMBRANE COMPONENT OF AMINO ACID ABC TRANSPORTER"/>
    <property type="match status" value="1"/>
</dbReference>
<dbReference type="GO" id="GO:0022857">
    <property type="term" value="F:transmembrane transporter activity"/>
    <property type="evidence" value="ECO:0007669"/>
    <property type="project" value="InterPro"/>
</dbReference>
<dbReference type="CDD" id="cd06261">
    <property type="entry name" value="TM_PBP2"/>
    <property type="match status" value="1"/>
</dbReference>
<feature type="transmembrane region" description="Helical" evidence="8">
    <location>
        <begin position="105"/>
        <end position="131"/>
    </location>
</feature>
<dbReference type="PROSITE" id="PS50928">
    <property type="entry name" value="ABC_TM1"/>
    <property type="match status" value="1"/>
</dbReference>
<dbReference type="AlphaFoldDB" id="A0A934Q844"/>
<dbReference type="RefSeq" id="WP_200115704.1">
    <property type="nucleotide sequence ID" value="NZ_JAEHOH010000014.1"/>
</dbReference>
<keyword evidence="3" id="KW-1003">Cell membrane</keyword>
<comment type="similarity">
    <text evidence="8">Belongs to the binding-protein-dependent transport system permease family.</text>
</comment>
<evidence type="ECO:0000256" key="3">
    <source>
        <dbReference type="ARBA" id="ARBA00022475"/>
    </source>
</evidence>
<dbReference type="NCBIfam" id="TIGR01726">
    <property type="entry name" value="HEQRo_perm_3TM"/>
    <property type="match status" value="1"/>
</dbReference>
<keyword evidence="4 8" id="KW-0812">Transmembrane</keyword>
<dbReference type="SUPFAM" id="SSF161098">
    <property type="entry name" value="MetI-like"/>
    <property type="match status" value="1"/>
</dbReference>
<comment type="caution">
    <text evidence="10">The sequence shown here is derived from an EMBL/GenBank/DDBJ whole genome shotgun (WGS) entry which is preliminary data.</text>
</comment>
<name>A0A934Q844_9MICO</name>
<keyword evidence="5" id="KW-0029">Amino-acid transport</keyword>
<dbReference type="FunFam" id="1.10.3720.10:FF:000006">
    <property type="entry name" value="Glutamate/aspartate ABC transporter, permease protein GltK"/>
    <property type="match status" value="1"/>
</dbReference>
<evidence type="ECO:0000256" key="4">
    <source>
        <dbReference type="ARBA" id="ARBA00022692"/>
    </source>
</evidence>
<evidence type="ECO:0000256" key="2">
    <source>
        <dbReference type="ARBA" id="ARBA00022448"/>
    </source>
</evidence>
<feature type="transmembrane region" description="Helical" evidence="8">
    <location>
        <begin position="28"/>
        <end position="48"/>
    </location>
</feature>
<dbReference type="PANTHER" id="PTHR30614:SF0">
    <property type="entry name" value="L-CYSTINE TRANSPORT SYSTEM PERMEASE PROTEIN TCYL"/>
    <property type="match status" value="1"/>
</dbReference>
<dbReference type="InterPro" id="IPR000515">
    <property type="entry name" value="MetI-like"/>
</dbReference>
<evidence type="ECO:0000256" key="6">
    <source>
        <dbReference type="ARBA" id="ARBA00022989"/>
    </source>
</evidence>
<keyword evidence="11" id="KW-1185">Reference proteome</keyword>
<evidence type="ECO:0000256" key="7">
    <source>
        <dbReference type="ARBA" id="ARBA00023136"/>
    </source>
</evidence>
<evidence type="ECO:0000313" key="11">
    <source>
        <dbReference type="Proteomes" id="UP000608530"/>
    </source>
</evidence>
<feature type="transmembrane region" description="Helical" evidence="8">
    <location>
        <begin position="256"/>
        <end position="278"/>
    </location>
</feature>
<keyword evidence="6 8" id="KW-1133">Transmembrane helix</keyword>
<dbReference type="InterPro" id="IPR010065">
    <property type="entry name" value="AA_ABC_transptr_permease_3TM"/>
</dbReference>
<evidence type="ECO:0000259" key="9">
    <source>
        <dbReference type="PROSITE" id="PS50928"/>
    </source>
</evidence>
<dbReference type="InterPro" id="IPR035906">
    <property type="entry name" value="MetI-like_sf"/>
</dbReference>